<reference evidence="2" key="1">
    <citation type="submission" date="2018-05" db="EMBL/GenBank/DDBJ databases">
        <authorList>
            <person name="Lanie J.A."/>
            <person name="Ng W.-L."/>
            <person name="Kazmierczak K.M."/>
            <person name="Andrzejewski T.M."/>
            <person name="Davidsen T.M."/>
            <person name="Wayne K.J."/>
            <person name="Tettelin H."/>
            <person name="Glass J.I."/>
            <person name="Rusch D."/>
            <person name="Podicherti R."/>
            <person name="Tsui H.-C.T."/>
            <person name="Winkler M.E."/>
        </authorList>
    </citation>
    <scope>NUCLEOTIDE SEQUENCE</scope>
</reference>
<dbReference type="EMBL" id="UINC01001300">
    <property type="protein sequence ID" value="SUZ77023.1"/>
    <property type="molecule type" value="Genomic_DNA"/>
</dbReference>
<name>A0A381QH85_9ZZZZ</name>
<dbReference type="InterPro" id="IPR030959">
    <property type="entry name" value="GWxTD_dom"/>
</dbReference>
<protein>
    <recommendedName>
        <fullName evidence="1">GWxTD domain-containing protein</fullName>
    </recommendedName>
</protein>
<gene>
    <name evidence="2" type="ORF">METZ01_LOCUS29877</name>
</gene>
<evidence type="ECO:0000259" key="1">
    <source>
        <dbReference type="Pfam" id="PF20094"/>
    </source>
</evidence>
<dbReference type="AlphaFoldDB" id="A0A381QH85"/>
<evidence type="ECO:0000313" key="2">
    <source>
        <dbReference type="EMBL" id="SUZ77023.1"/>
    </source>
</evidence>
<proteinExistence type="predicted"/>
<sequence length="225" mass="26000">MNRSLFFSVAVFAPFLIWSATQPSLFSPTEVRNTQFPTDPREAYELDESDIGKWADGPTRLIILEEEKDIWDELKTDEQRRRFIAWFWARRDNNPRDTSHPVKVAFYVGVAEANKRFSDIPRGWKTDRGRVWVIFGKPTLIREDFGGDKLMWNYFAPGMQGILGFDNAAGEFNIYFSRAPQITRAYRIDGGLAPGAWPAYVERAIQFVRETMVVNRTLEFSLSGN</sequence>
<organism evidence="2">
    <name type="scientific">marine metagenome</name>
    <dbReference type="NCBI Taxonomy" id="408172"/>
    <lineage>
        <taxon>unclassified sequences</taxon>
        <taxon>metagenomes</taxon>
        <taxon>ecological metagenomes</taxon>
    </lineage>
</organism>
<dbReference type="Pfam" id="PF20094">
    <property type="entry name" value="GWxTD_dom"/>
    <property type="match status" value="1"/>
</dbReference>
<feature type="domain" description="GWxTD" evidence="1">
    <location>
        <begin position="68"/>
        <end position="158"/>
    </location>
</feature>
<accession>A0A381QH85</accession>
<dbReference type="NCBIfam" id="TIGR04514">
    <property type="entry name" value="GWxTD_dom"/>
    <property type="match status" value="1"/>
</dbReference>